<dbReference type="Gene3D" id="3.40.50.880">
    <property type="match status" value="1"/>
</dbReference>
<evidence type="ECO:0000256" key="1">
    <source>
        <dbReference type="ARBA" id="ARBA00023015"/>
    </source>
</evidence>
<name>A0ABV8DIU5_9BURK</name>
<dbReference type="InterPro" id="IPR018060">
    <property type="entry name" value="HTH_AraC"/>
</dbReference>
<dbReference type="CDD" id="cd03137">
    <property type="entry name" value="GATase1_AraC_1"/>
    <property type="match status" value="1"/>
</dbReference>
<evidence type="ECO:0000259" key="3">
    <source>
        <dbReference type="PROSITE" id="PS01124"/>
    </source>
</evidence>
<dbReference type="Pfam" id="PF12833">
    <property type="entry name" value="HTH_18"/>
    <property type="match status" value="1"/>
</dbReference>
<dbReference type="RefSeq" id="WP_055398631.1">
    <property type="nucleotide sequence ID" value="NZ_JAMXAX010000071.1"/>
</dbReference>
<dbReference type="Gene3D" id="1.10.10.60">
    <property type="entry name" value="Homeodomain-like"/>
    <property type="match status" value="1"/>
</dbReference>
<gene>
    <name evidence="4" type="ORF">ACFOW3_26970</name>
</gene>
<comment type="caution">
    <text evidence="4">The sequence shown here is derived from an EMBL/GenBank/DDBJ whole genome shotgun (WGS) entry which is preliminary data.</text>
</comment>
<evidence type="ECO:0000313" key="5">
    <source>
        <dbReference type="Proteomes" id="UP001595693"/>
    </source>
</evidence>
<dbReference type="InterPro" id="IPR029062">
    <property type="entry name" value="Class_I_gatase-like"/>
</dbReference>
<dbReference type="SUPFAM" id="SSF52317">
    <property type="entry name" value="Class I glutamine amidotransferase-like"/>
    <property type="match status" value="1"/>
</dbReference>
<dbReference type="PROSITE" id="PS01124">
    <property type="entry name" value="HTH_ARAC_FAMILY_2"/>
    <property type="match status" value="1"/>
</dbReference>
<keyword evidence="5" id="KW-1185">Reference proteome</keyword>
<dbReference type="InterPro" id="IPR052158">
    <property type="entry name" value="INH-QAR"/>
</dbReference>
<dbReference type="SMART" id="SM00342">
    <property type="entry name" value="HTH_ARAC"/>
    <property type="match status" value="1"/>
</dbReference>
<dbReference type="SUPFAM" id="SSF46689">
    <property type="entry name" value="Homeodomain-like"/>
    <property type="match status" value="2"/>
</dbReference>
<dbReference type="PANTHER" id="PTHR43130">
    <property type="entry name" value="ARAC-FAMILY TRANSCRIPTIONAL REGULATOR"/>
    <property type="match status" value="1"/>
</dbReference>
<dbReference type="PANTHER" id="PTHR43130:SF3">
    <property type="entry name" value="HTH-TYPE TRANSCRIPTIONAL REGULATOR RV1931C"/>
    <property type="match status" value="1"/>
</dbReference>
<keyword evidence="2" id="KW-0804">Transcription</keyword>
<evidence type="ECO:0000256" key="2">
    <source>
        <dbReference type="ARBA" id="ARBA00023163"/>
    </source>
</evidence>
<accession>A0ABV8DIU5</accession>
<organism evidence="4 5">
    <name type="scientific">Acidovorax facilis</name>
    <dbReference type="NCBI Taxonomy" id="12917"/>
    <lineage>
        <taxon>Bacteria</taxon>
        <taxon>Pseudomonadati</taxon>
        <taxon>Pseudomonadota</taxon>
        <taxon>Betaproteobacteria</taxon>
        <taxon>Burkholderiales</taxon>
        <taxon>Comamonadaceae</taxon>
        <taxon>Acidovorax</taxon>
    </lineage>
</organism>
<keyword evidence="1" id="KW-0805">Transcription regulation</keyword>
<dbReference type="Pfam" id="PF01965">
    <property type="entry name" value="DJ-1_PfpI"/>
    <property type="match status" value="1"/>
</dbReference>
<protein>
    <submittedName>
        <fullName evidence="4">GlxA family transcriptional regulator</fullName>
    </submittedName>
</protein>
<sequence>MHKIGYLMPTGFQVMALATQAVFEFANVVAGEPFYDVACYSMPGGSVKASLGTVLQTRPFTARSRADTWMVVGAIDPLATPPSPPSLLHALRKCSARARRTVGLCTGAFVLAEAGLLAGRRATTHWAYADVLQQRHPDIQVEPDRIFIADDPIWTSAGMTAELDLALGLVEKDLGDEVARSVAHRLVMHQRRSGGQSQHSEILNLAPRSDRIARALEHARSHLAQPLGVEELAAAANLSPRQFSRVFTAETGQSPAKAVERLRVEAARLMIERSRHPLEVVARETGFRDRRHLREAFMRGFGKPPQSVRRDARVGT</sequence>
<proteinExistence type="predicted"/>
<evidence type="ECO:0000313" key="4">
    <source>
        <dbReference type="EMBL" id="MFC3938267.1"/>
    </source>
</evidence>
<dbReference type="Proteomes" id="UP001595693">
    <property type="component" value="Unassembled WGS sequence"/>
</dbReference>
<dbReference type="EMBL" id="JBHSAJ010000175">
    <property type="protein sequence ID" value="MFC3938267.1"/>
    <property type="molecule type" value="Genomic_DNA"/>
</dbReference>
<dbReference type="InterPro" id="IPR009057">
    <property type="entry name" value="Homeodomain-like_sf"/>
</dbReference>
<dbReference type="InterPro" id="IPR002818">
    <property type="entry name" value="DJ-1/PfpI"/>
</dbReference>
<reference evidence="5" key="1">
    <citation type="journal article" date="2019" name="Int. J. Syst. Evol. Microbiol.">
        <title>The Global Catalogue of Microorganisms (GCM) 10K type strain sequencing project: providing services to taxonomists for standard genome sequencing and annotation.</title>
        <authorList>
            <consortium name="The Broad Institute Genomics Platform"/>
            <consortium name="The Broad Institute Genome Sequencing Center for Infectious Disease"/>
            <person name="Wu L."/>
            <person name="Ma J."/>
        </authorList>
    </citation>
    <scope>NUCLEOTIDE SEQUENCE [LARGE SCALE GENOMIC DNA]</scope>
    <source>
        <strain evidence="5">CCUG 2113</strain>
    </source>
</reference>
<feature type="domain" description="HTH araC/xylS-type" evidence="3">
    <location>
        <begin position="213"/>
        <end position="311"/>
    </location>
</feature>